<feature type="non-terminal residue" evidence="1">
    <location>
        <position position="1"/>
    </location>
</feature>
<reference evidence="1" key="1">
    <citation type="submission" date="2021-02" db="EMBL/GenBank/DDBJ databases">
        <authorList>
            <person name="Nowell W R."/>
        </authorList>
    </citation>
    <scope>NUCLEOTIDE SEQUENCE</scope>
</reference>
<name>A0A822D8K4_9BILA</name>
<proteinExistence type="predicted"/>
<protein>
    <submittedName>
        <fullName evidence="1">Uncharacterized protein</fullName>
    </submittedName>
</protein>
<dbReference type="EMBL" id="CAJOBR010056499">
    <property type="protein sequence ID" value="CAF5062799.1"/>
    <property type="molecule type" value="Genomic_DNA"/>
</dbReference>
<dbReference type="AlphaFoldDB" id="A0A822D8K4"/>
<evidence type="ECO:0000313" key="1">
    <source>
        <dbReference type="EMBL" id="CAF5062799.1"/>
    </source>
</evidence>
<comment type="caution">
    <text evidence="1">The sequence shown here is derived from an EMBL/GenBank/DDBJ whole genome shotgun (WGS) entry which is preliminary data.</text>
</comment>
<dbReference type="Proteomes" id="UP000663848">
    <property type="component" value="Unassembled WGS sequence"/>
</dbReference>
<sequence>PHHSTLSTITREKMLRYAIYDCFTTTYLARPVLSTWTFQKFVAFTTVSPCRQLRIFFDDITFTIAM</sequence>
<accession>A0A822D8K4</accession>
<evidence type="ECO:0000313" key="2">
    <source>
        <dbReference type="Proteomes" id="UP000663848"/>
    </source>
</evidence>
<organism evidence="1 2">
    <name type="scientific">Rotaria socialis</name>
    <dbReference type="NCBI Taxonomy" id="392032"/>
    <lineage>
        <taxon>Eukaryota</taxon>
        <taxon>Metazoa</taxon>
        <taxon>Spiralia</taxon>
        <taxon>Gnathifera</taxon>
        <taxon>Rotifera</taxon>
        <taxon>Eurotatoria</taxon>
        <taxon>Bdelloidea</taxon>
        <taxon>Philodinida</taxon>
        <taxon>Philodinidae</taxon>
        <taxon>Rotaria</taxon>
    </lineage>
</organism>
<gene>
    <name evidence="1" type="ORF">QYT958_LOCUS42769</name>
</gene>